<reference evidence="2 3" key="1">
    <citation type="journal article" date="2016" name="Proc. Natl. Acad. Sci. U.S.A.">
        <title>Comparative genomics of biotechnologically important yeasts.</title>
        <authorList>
            <person name="Riley R."/>
            <person name="Haridas S."/>
            <person name="Wolfe K.H."/>
            <person name="Lopes M.R."/>
            <person name="Hittinger C.T."/>
            <person name="Goeker M."/>
            <person name="Salamov A.A."/>
            <person name="Wisecaver J.H."/>
            <person name="Long T.M."/>
            <person name="Calvey C.H."/>
            <person name="Aerts A.L."/>
            <person name="Barry K.W."/>
            <person name="Choi C."/>
            <person name="Clum A."/>
            <person name="Coughlan A.Y."/>
            <person name="Deshpande S."/>
            <person name="Douglass A.P."/>
            <person name="Hanson S.J."/>
            <person name="Klenk H.-P."/>
            <person name="LaButti K.M."/>
            <person name="Lapidus A."/>
            <person name="Lindquist E.A."/>
            <person name="Lipzen A.M."/>
            <person name="Meier-Kolthoff J.P."/>
            <person name="Ohm R.A."/>
            <person name="Otillar R.P."/>
            <person name="Pangilinan J.L."/>
            <person name="Peng Y."/>
            <person name="Rokas A."/>
            <person name="Rosa C.A."/>
            <person name="Scheuner C."/>
            <person name="Sibirny A.A."/>
            <person name="Slot J.C."/>
            <person name="Stielow J.B."/>
            <person name="Sun H."/>
            <person name="Kurtzman C.P."/>
            <person name="Blackwell M."/>
            <person name="Grigoriev I.V."/>
            <person name="Jeffries T.W."/>
        </authorList>
    </citation>
    <scope>NUCLEOTIDE SEQUENCE [LARGE SCALE GENOMIC DNA]</scope>
    <source>
        <strain evidence="2 3">DSM 6958</strain>
    </source>
</reference>
<evidence type="ECO:0000313" key="2">
    <source>
        <dbReference type="EMBL" id="ODQ68060.1"/>
    </source>
</evidence>
<dbReference type="PANTHER" id="PTHR39398">
    <property type="entry name" value="YALI0F14311P"/>
    <property type="match status" value="1"/>
</dbReference>
<gene>
    <name evidence="2" type="ORF">NADFUDRAFT_48718</name>
</gene>
<proteinExistence type="predicted"/>
<evidence type="ECO:0000313" key="3">
    <source>
        <dbReference type="Proteomes" id="UP000095009"/>
    </source>
</evidence>
<sequence>MSSFRPMLSSKSKDQSQKKKLPNKCTSATPSEAVLESRRKRFNKKPEEKDYGLLSRGEDTRLTQRSDQILYFDDIQRKYIQCCSLISNSDELRKAFDVISNLNYKLPIPHNTLPSVIQSQKDTRMNELNQNDKTRSFEDIELSLRKLREATLACRADKFIKSIFLFSMRVTVLFGSFQSYVPCIKHLIYNVHPTVPLSSSELAEVCGIYALHLAHFNNEILDAYSILETYIPYETRVWEIIRAWHTKDYVTWRRLYEMEREPGRLKMIEIGEKKIAIEALKRIGVSYFTIQVKDLENIVGYKWDTIVKTFKCGWRLDSNGKVTLRERKAKISLTS</sequence>
<evidence type="ECO:0008006" key="4">
    <source>
        <dbReference type="Google" id="ProtNLM"/>
    </source>
</evidence>
<dbReference type="STRING" id="857566.A0A1E3PRV8"/>
<keyword evidence="3" id="KW-1185">Reference proteome</keyword>
<dbReference type="OrthoDB" id="2100128at2759"/>
<name>A0A1E3PRV8_9ASCO</name>
<dbReference type="AlphaFoldDB" id="A0A1E3PRV8"/>
<feature type="region of interest" description="Disordered" evidence="1">
    <location>
        <begin position="1"/>
        <end position="52"/>
    </location>
</feature>
<dbReference type="Proteomes" id="UP000095009">
    <property type="component" value="Unassembled WGS sequence"/>
</dbReference>
<dbReference type="EMBL" id="KV454406">
    <property type="protein sequence ID" value="ODQ68060.1"/>
    <property type="molecule type" value="Genomic_DNA"/>
</dbReference>
<accession>A0A1E3PRV8</accession>
<protein>
    <recommendedName>
        <fullName evidence="4">CSN8/PSMD8/EIF3K domain-containing protein</fullName>
    </recommendedName>
</protein>
<dbReference type="PANTHER" id="PTHR39398:SF1">
    <property type="entry name" value="CSN8_PSMD8_EIF3K DOMAIN-CONTAINING PROTEIN"/>
    <property type="match status" value="1"/>
</dbReference>
<evidence type="ECO:0000256" key="1">
    <source>
        <dbReference type="SAM" id="MobiDB-lite"/>
    </source>
</evidence>
<organism evidence="2 3">
    <name type="scientific">Nadsonia fulvescens var. elongata DSM 6958</name>
    <dbReference type="NCBI Taxonomy" id="857566"/>
    <lineage>
        <taxon>Eukaryota</taxon>
        <taxon>Fungi</taxon>
        <taxon>Dikarya</taxon>
        <taxon>Ascomycota</taxon>
        <taxon>Saccharomycotina</taxon>
        <taxon>Dipodascomycetes</taxon>
        <taxon>Dipodascales</taxon>
        <taxon>Dipodascales incertae sedis</taxon>
        <taxon>Nadsonia</taxon>
    </lineage>
</organism>